<accession>A0ACB5RR44</accession>
<keyword evidence="2" id="KW-1185">Reference proteome</keyword>
<evidence type="ECO:0000313" key="1">
    <source>
        <dbReference type="EMBL" id="GME22975.1"/>
    </source>
</evidence>
<organism evidence="1 2">
    <name type="scientific">Neofusicoccum parvum</name>
    <dbReference type="NCBI Taxonomy" id="310453"/>
    <lineage>
        <taxon>Eukaryota</taxon>
        <taxon>Fungi</taxon>
        <taxon>Dikarya</taxon>
        <taxon>Ascomycota</taxon>
        <taxon>Pezizomycotina</taxon>
        <taxon>Dothideomycetes</taxon>
        <taxon>Dothideomycetes incertae sedis</taxon>
        <taxon>Botryosphaeriales</taxon>
        <taxon>Botryosphaeriaceae</taxon>
        <taxon>Neofusicoccum</taxon>
    </lineage>
</organism>
<dbReference type="EMBL" id="BSXG01000004">
    <property type="protein sequence ID" value="GME22975.1"/>
    <property type="molecule type" value="Genomic_DNA"/>
</dbReference>
<comment type="caution">
    <text evidence="1">The sequence shown here is derived from an EMBL/GenBank/DDBJ whole genome shotgun (WGS) entry which is preliminary data.</text>
</comment>
<evidence type="ECO:0000313" key="2">
    <source>
        <dbReference type="Proteomes" id="UP001165186"/>
    </source>
</evidence>
<proteinExistence type="predicted"/>
<dbReference type="Proteomes" id="UP001165186">
    <property type="component" value="Unassembled WGS sequence"/>
</dbReference>
<name>A0ACB5RR44_9PEZI</name>
<reference evidence="1" key="1">
    <citation type="submission" date="2024-09" db="EMBL/GenBank/DDBJ databases">
        <title>Draft Genome Sequences of Neofusicoccum parvum.</title>
        <authorList>
            <person name="Ashida A."/>
            <person name="Camagna M."/>
            <person name="Tanaka A."/>
            <person name="Takemoto D."/>
        </authorList>
    </citation>
    <scope>NUCLEOTIDE SEQUENCE</scope>
    <source>
        <strain evidence="1">PPO83</strain>
    </source>
</reference>
<gene>
    <name evidence="1" type="primary">g872</name>
    <name evidence="1" type="ORF">NpPPO83_00000872</name>
</gene>
<sequence>MTRKKPRPWLEKGRANRLAGTPGAGKANTKLAQQKPPQKAQQQPPKKKQKPAPPVSAIAPPADDPHRASSSSPQTQAQTQSSQPPPHHQQQQQPPAAIPFDPNERILLIGDGDLSYARSIIEHHGCADVLATTHDDRATLEAKYPQAVANIAYIEGEGQRVASGVDATKLAAHREVRKGAAGPGLVEEDRGGWDRIVFNFPHVGGKSTDVNRQVRYNQELLVSFFTAALPLLSPTANPDSAVSPNPTIVVTLFEGEPYTLWNVRDLARHVGLKVQRSFRFRADAYPGYRHARTLGNVEGVNGGAWRGEERSARTFVFEAGDGAAAGGKRQGKGGDGGRKKRKKGGESDSDDD</sequence>
<protein>
    <submittedName>
        <fullName evidence="1">Uncharacterized protein</fullName>
    </submittedName>
</protein>